<evidence type="ECO:0000256" key="1">
    <source>
        <dbReference type="ARBA" id="ARBA00022448"/>
    </source>
</evidence>
<comment type="caution">
    <text evidence="5">The sequence shown here is derived from an EMBL/GenBank/DDBJ whole genome shotgun (WGS) entry which is preliminary data.</text>
</comment>
<dbReference type="PANTHER" id="PTHR43776:SF8">
    <property type="entry name" value="ABC TRANSPORTER, ATP-BINDING PROTEIN"/>
    <property type="match status" value="1"/>
</dbReference>
<dbReference type="RefSeq" id="WP_111230043.1">
    <property type="nucleotide sequence ID" value="NZ_NBIU01000019.1"/>
</dbReference>
<dbReference type="OrthoDB" id="9814623at2"/>
<organism evidence="5 6">
    <name type="scientific">Helicobacter valdiviensis</name>
    <dbReference type="NCBI Taxonomy" id="1458358"/>
    <lineage>
        <taxon>Bacteria</taxon>
        <taxon>Pseudomonadati</taxon>
        <taxon>Campylobacterota</taxon>
        <taxon>Epsilonproteobacteria</taxon>
        <taxon>Campylobacterales</taxon>
        <taxon>Helicobacteraceae</taxon>
        <taxon>Helicobacter</taxon>
    </lineage>
</organism>
<name>A0A2W6NKD0_9HELI</name>
<dbReference type="Proteomes" id="UP000249746">
    <property type="component" value="Unassembled WGS sequence"/>
</dbReference>
<evidence type="ECO:0000256" key="2">
    <source>
        <dbReference type="ARBA" id="ARBA00022741"/>
    </source>
</evidence>
<dbReference type="Gene3D" id="3.40.50.300">
    <property type="entry name" value="P-loop containing nucleotide triphosphate hydrolases"/>
    <property type="match status" value="1"/>
</dbReference>
<dbReference type="PROSITE" id="PS50893">
    <property type="entry name" value="ABC_TRANSPORTER_2"/>
    <property type="match status" value="1"/>
</dbReference>
<accession>A0A2W6NKD0</accession>
<keyword evidence="2" id="KW-0547">Nucleotide-binding</keyword>
<dbReference type="SUPFAM" id="SSF52540">
    <property type="entry name" value="P-loop containing nucleoside triphosphate hydrolases"/>
    <property type="match status" value="1"/>
</dbReference>
<reference evidence="5 6" key="1">
    <citation type="submission" date="2017-03" db="EMBL/GenBank/DDBJ databases">
        <title>Genomic and clinical evidence uncovers the enterohepatic species Helicobacter valdiviensis as a potential human intestinal pathogen.</title>
        <authorList>
            <person name="Fresia P."/>
            <person name="Jara R."/>
            <person name="Sierra R."/>
            <person name="Ferres I."/>
            <person name="Greif G."/>
            <person name="Iraola G."/>
            <person name="Collado L."/>
        </authorList>
    </citation>
    <scope>NUCLEOTIDE SEQUENCE [LARGE SCALE GENOMIC DNA]</scope>
    <source>
        <strain evidence="5 6">WBE14</strain>
    </source>
</reference>
<dbReference type="Pfam" id="PF00005">
    <property type="entry name" value="ABC_tran"/>
    <property type="match status" value="1"/>
</dbReference>
<dbReference type="InterPro" id="IPR050319">
    <property type="entry name" value="ABC_transp_ATP-bind"/>
</dbReference>
<dbReference type="PROSITE" id="PS00675">
    <property type="entry name" value="SIGMA54_INTERACT_1"/>
    <property type="match status" value="1"/>
</dbReference>
<dbReference type="GO" id="GO:0005524">
    <property type="term" value="F:ATP binding"/>
    <property type="evidence" value="ECO:0007669"/>
    <property type="project" value="UniProtKB-KW"/>
</dbReference>
<dbReference type="GO" id="GO:0016887">
    <property type="term" value="F:ATP hydrolysis activity"/>
    <property type="evidence" value="ECO:0007669"/>
    <property type="project" value="InterPro"/>
</dbReference>
<evidence type="ECO:0000313" key="6">
    <source>
        <dbReference type="Proteomes" id="UP000249746"/>
    </source>
</evidence>
<sequence>MLEVKNLSKSYIQKKHWYLKNEENFVFKGINFSLQQGENLLLYGESGSGKSTLARILCMLETPKEGQILFENQNILGLNFNTQRMLRKKIQYIFQDQKLALNPYKNAKTLLLDVYKNFHLKPDFKEILTLLEMFELKEEILALKPQNLSGGQCQRLGLIRALILKPKLLILDEVFAPLDLPVALKIIKYLKTFQSNNDITYIFISHQDKLLQNFYSNKFEMRPTTTSLEAF</sequence>
<dbReference type="InterPro" id="IPR017871">
    <property type="entry name" value="ABC_transporter-like_CS"/>
</dbReference>
<evidence type="ECO:0000313" key="5">
    <source>
        <dbReference type="EMBL" id="PZT47856.1"/>
    </source>
</evidence>
<proteinExistence type="predicted"/>
<keyword evidence="3 5" id="KW-0067">ATP-binding</keyword>
<dbReference type="InterPro" id="IPR027417">
    <property type="entry name" value="P-loop_NTPase"/>
</dbReference>
<dbReference type="InterPro" id="IPR003439">
    <property type="entry name" value="ABC_transporter-like_ATP-bd"/>
</dbReference>
<dbReference type="InterPro" id="IPR003593">
    <property type="entry name" value="AAA+_ATPase"/>
</dbReference>
<dbReference type="GO" id="GO:0055085">
    <property type="term" value="P:transmembrane transport"/>
    <property type="evidence" value="ECO:0007669"/>
    <property type="project" value="UniProtKB-ARBA"/>
</dbReference>
<keyword evidence="1" id="KW-0813">Transport</keyword>
<protein>
    <submittedName>
        <fullName evidence="5">Peptide ABC transporter ATP-binding protein</fullName>
    </submittedName>
</protein>
<dbReference type="EMBL" id="NBIU01000019">
    <property type="protein sequence ID" value="PZT47856.1"/>
    <property type="molecule type" value="Genomic_DNA"/>
</dbReference>
<evidence type="ECO:0000259" key="4">
    <source>
        <dbReference type="PROSITE" id="PS50893"/>
    </source>
</evidence>
<dbReference type="SMART" id="SM00382">
    <property type="entry name" value="AAA"/>
    <property type="match status" value="1"/>
</dbReference>
<evidence type="ECO:0000256" key="3">
    <source>
        <dbReference type="ARBA" id="ARBA00022840"/>
    </source>
</evidence>
<dbReference type="PROSITE" id="PS00211">
    <property type="entry name" value="ABC_TRANSPORTER_1"/>
    <property type="match status" value="1"/>
</dbReference>
<dbReference type="InterPro" id="IPR025662">
    <property type="entry name" value="Sigma_54_int_dom_ATP-bd_1"/>
</dbReference>
<keyword evidence="6" id="KW-1185">Reference proteome</keyword>
<feature type="domain" description="ABC transporter" evidence="4">
    <location>
        <begin position="2"/>
        <end position="231"/>
    </location>
</feature>
<gene>
    <name evidence="5" type="ORF">B6S12_06720</name>
</gene>
<dbReference type="AlphaFoldDB" id="A0A2W6NKD0"/>
<dbReference type="PANTHER" id="PTHR43776">
    <property type="entry name" value="TRANSPORT ATP-BINDING PROTEIN"/>
    <property type="match status" value="1"/>
</dbReference>